<dbReference type="InterPro" id="IPR000644">
    <property type="entry name" value="CBS_dom"/>
</dbReference>
<dbReference type="Proteomes" id="UP000057609">
    <property type="component" value="Chromosome"/>
</dbReference>
<dbReference type="AlphaFoldDB" id="A0A0B5BF26"/>
<keyword evidence="4" id="KW-1185">Reference proteome</keyword>
<dbReference type="SUPFAM" id="SSF54631">
    <property type="entry name" value="CBS-domain pair"/>
    <property type="match status" value="1"/>
</dbReference>
<dbReference type="PANTHER" id="PTHR43156:SF9">
    <property type="entry name" value="HAMP DOMAIN-CONTAINING PROTEIN"/>
    <property type="match status" value="1"/>
</dbReference>
<dbReference type="Pfam" id="PF07228">
    <property type="entry name" value="SpoIIE"/>
    <property type="match status" value="1"/>
</dbReference>
<dbReference type="RefSeq" id="WP_039741650.1">
    <property type="nucleotide sequence ID" value="NZ_CP009788.1"/>
</dbReference>
<evidence type="ECO:0000256" key="1">
    <source>
        <dbReference type="ARBA" id="ARBA00022801"/>
    </source>
</evidence>
<keyword evidence="1" id="KW-0378">Hydrolase</keyword>
<dbReference type="STRING" id="345632.GPICK_06940"/>
<protein>
    <submittedName>
        <fullName evidence="3">Stage II sporulation protein E</fullName>
    </submittedName>
</protein>
<dbReference type="Pfam" id="PF00571">
    <property type="entry name" value="CBS"/>
    <property type="match status" value="1"/>
</dbReference>
<dbReference type="InterPro" id="IPR046342">
    <property type="entry name" value="CBS_dom_sf"/>
</dbReference>
<proteinExistence type="predicted"/>
<dbReference type="HOGENOM" id="CLU_681076_0_0_7"/>
<dbReference type="SMART" id="SM00331">
    <property type="entry name" value="PP2C_SIG"/>
    <property type="match status" value="1"/>
</dbReference>
<dbReference type="OrthoDB" id="9802500at2"/>
<evidence type="ECO:0000313" key="3">
    <source>
        <dbReference type="EMBL" id="AJE03135.1"/>
    </source>
</evidence>
<organism evidence="3 4">
    <name type="scientific">Geobacter pickeringii</name>
    <dbReference type="NCBI Taxonomy" id="345632"/>
    <lineage>
        <taxon>Bacteria</taxon>
        <taxon>Pseudomonadati</taxon>
        <taxon>Thermodesulfobacteriota</taxon>
        <taxon>Desulfuromonadia</taxon>
        <taxon>Geobacterales</taxon>
        <taxon>Geobacteraceae</taxon>
        <taxon>Geobacter</taxon>
    </lineage>
</organism>
<accession>A0A0B5BF26</accession>
<dbReference type="PANTHER" id="PTHR43156">
    <property type="entry name" value="STAGE II SPORULATION PROTEIN E-RELATED"/>
    <property type="match status" value="1"/>
</dbReference>
<dbReference type="SUPFAM" id="SSF81606">
    <property type="entry name" value="PP2C-like"/>
    <property type="match status" value="1"/>
</dbReference>
<dbReference type="InterPro" id="IPR052016">
    <property type="entry name" value="Bact_Sigma-Reg"/>
</dbReference>
<gene>
    <name evidence="3" type="ORF">GPICK_06940</name>
</gene>
<dbReference type="Gene3D" id="3.10.580.10">
    <property type="entry name" value="CBS-domain"/>
    <property type="match status" value="1"/>
</dbReference>
<dbReference type="EMBL" id="CP009788">
    <property type="protein sequence ID" value="AJE03135.1"/>
    <property type="molecule type" value="Genomic_DNA"/>
</dbReference>
<dbReference type="InterPro" id="IPR036457">
    <property type="entry name" value="PPM-type-like_dom_sf"/>
</dbReference>
<reference evidence="3 4" key="1">
    <citation type="journal article" date="2015" name="Genome Announc.">
        <title>Complete Genome of Geobacter pickeringii G13T, a Metal-Reducing Isolate from Sedimentary Kaolin Deposits.</title>
        <authorList>
            <person name="Badalamenti J.P."/>
            <person name="Bond D.R."/>
        </authorList>
    </citation>
    <scope>NUCLEOTIDE SEQUENCE [LARGE SCALE GENOMIC DNA]</scope>
    <source>
        <strain evidence="3 4">G13</strain>
    </source>
</reference>
<dbReference type="GO" id="GO:0016791">
    <property type="term" value="F:phosphatase activity"/>
    <property type="evidence" value="ECO:0007669"/>
    <property type="project" value="TreeGrafter"/>
</dbReference>
<dbReference type="KEGG" id="gpi:GPICK_06940"/>
<dbReference type="Gene3D" id="3.60.40.10">
    <property type="entry name" value="PPM-type phosphatase domain"/>
    <property type="match status" value="1"/>
</dbReference>
<name>A0A0B5BF26_9BACT</name>
<dbReference type="InterPro" id="IPR001932">
    <property type="entry name" value="PPM-type_phosphatase-like_dom"/>
</dbReference>
<evidence type="ECO:0000259" key="2">
    <source>
        <dbReference type="SMART" id="SM00331"/>
    </source>
</evidence>
<sequence>MAEGSELTEVPRVREITVASAGISPDTLVRDVVGIFRRDETLLALPIIDGEEFLGIISRKVLFFRHLGRPFSMELFGKKPIRFLLEERPLALDADLDVNSALERLLAADPALEIDSFPVMEGARCLGIASVALLMMSIARTQADLLKTLNALTARIREEVDKASRIQQDLLPLQTARFGDIVISAEMITSTEIGGDFYDYVPLADGTVCIVMGDVSGHGVQAGMVTTAAKASLHTLIAAGVTTPSALLSGMNNAVLATARQRLLMTCIAINIDQQRRIATMANAGHTFPYRFRHSSGALELIEEASGFPLGFEHDAFYPEWSTPFDTGDRLFVYTDGIIEAADWTGSDFGYDRFEAFLREHLEAPPGLLRRQLLAAIHRFTAVSTLDDDVTLLVASFNNRTQEES</sequence>
<evidence type="ECO:0000313" key="4">
    <source>
        <dbReference type="Proteomes" id="UP000057609"/>
    </source>
</evidence>
<feature type="domain" description="PPM-type phosphatase" evidence="2">
    <location>
        <begin position="178"/>
        <end position="397"/>
    </location>
</feature>